<organism evidence="4 5">
    <name type="scientific">Massariosphaeria phaeospora</name>
    <dbReference type="NCBI Taxonomy" id="100035"/>
    <lineage>
        <taxon>Eukaryota</taxon>
        <taxon>Fungi</taxon>
        <taxon>Dikarya</taxon>
        <taxon>Ascomycota</taxon>
        <taxon>Pezizomycotina</taxon>
        <taxon>Dothideomycetes</taxon>
        <taxon>Pleosporomycetidae</taxon>
        <taxon>Pleosporales</taxon>
        <taxon>Pleosporales incertae sedis</taxon>
        <taxon>Massariosphaeria</taxon>
    </lineage>
</organism>
<keyword evidence="5" id="KW-1185">Reference proteome</keyword>
<dbReference type="PANTHER" id="PTHR35392">
    <property type="entry name" value="ZN(II)2CYS6 TRANSCRIPTION FACTOR (EUROFUNG)-RELATED-RELATED"/>
    <property type="match status" value="1"/>
</dbReference>
<evidence type="ECO:0000256" key="1">
    <source>
        <dbReference type="ARBA" id="ARBA00023242"/>
    </source>
</evidence>
<dbReference type="PROSITE" id="PS50048">
    <property type="entry name" value="ZN2_CY6_FUNGAL_2"/>
    <property type="match status" value="1"/>
</dbReference>
<dbReference type="SUPFAM" id="SSF57701">
    <property type="entry name" value="Zn2/Cys6 DNA-binding domain"/>
    <property type="match status" value="1"/>
</dbReference>
<dbReference type="OrthoDB" id="3921198at2759"/>
<evidence type="ECO:0000313" key="4">
    <source>
        <dbReference type="EMBL" id="KAF2876319.1"/>
    </source>
</evidence>
<reference evidence="4 5" key="1">
    <citation type="submission" date="2020-01" db="EMBL/GenBank/DDBJ databases">
        <authorList>
            <consortium name="DOE Joint Genome Institute"/>
            <person name="Haridas S."/>
            <person name="Albert R."/>
            <person name="Binder M."/>
            <person name="Bloem J."/>
            <person name="Labutti K."/>
            <person name="Salamov A."/>
            <person name="Andreopoulos B."/>
            <person name="Baker S.E."/>
            <person name="Barry K."/>
            <person name="Bills G."/>
            <person name="Bluhm B.H."/>
            <person name="Cannon C."/>
            <person name="Castanera R."/>
            <person name="Culley D.E."/>
            <person name="Daum C."/>
            <person name="Ezra D."/>
            <person name="Gonzalez J.B."/>
            <person name="Henrissat B."/>
            <person name="Kuo A."/>
            <person name="Liang C."/>
            <person name="Lipzen A."/>
            <person name="Lutzoni F."/>
            <person name="Magnuson J."/>
            <person name="Mondo S."/>
            <person name="Nolan M."/>
            <person name="Ohm R."/>
            <person name="Pangilinan J."/>
            <person name="Park H.-J.H."/>
            <person name="Ramirez L."/>
            <person name="Alfaro M."/>
            <person name="Sun H."/>
            <person name="Tritt A."/>
            <person name="Yoshinaga Y."/>
            <person name="Zwiers L.-H.L."/>
            <person name="Turgeon B.G."/>
            <person name="Goodwin S.B."/>
            <person name="Spatafora J.W."/>
            <person name="Crous P.W."/>
            <person name="Grigoriev I.V."/>
        </authorList>
    </citation>
    <scope>NUCLEOTIDE SEQUENCE [LARGE SCALE GENOMIC DNA]</scope>
    <source>
        <strain evidence="4 5">CBS 611.86</strain>
    </source>
</reference>
<dbReference type="CDD" id="cd00067">
    <property type="entry name" value="GAL4"/>
    <property type="match status" value="1"/>
</dbReference>
<evidence type="ECO:0000259" key="3">
    <source>
        <dbReference type="PROSITE" id="PS50048"/>
    </source>
</evidence>
<comment type="caution">
    <text evidence="4">The sequence shown here is derived from an EMBL/GenBank/DDBJ whole genome shotgun (WGS) entry which is preliminary data.</text>
</comment>
<dbReference type="PANTHER" id="PTHR35392:SF3">
    <property type="entry name" value="ZN(2)-C6 FUNGAL-TYPE DOMAIN-CONTAINING PROTEIN"/>
    <property type="match status" value="1"/>
</dbReference>
<gene>
    <name evidence="4" type="ORF">BDV95DRAFT_483675</name>
</gene>
<evidence type="ECO:0000313" key="5">
    <source>
        <dbReference type="Proteomes" id="UP000481861"/>
    </source>
</evidence>
<dbReference type="InterPro" id="IPR052973">
    <property type="entry name" value="Fungal_sec-metab_reg_TF"/>
</dbReference>
<accession>A0A7C8MFG0</accession>
<dbReference type="AlphaFoldDB" id="A0A7C8MFG0"/>
<sequence length="764" mass="83988">MDWQTLESRDDELYDPLFQGDLGFTCEFQESFPFDYYVPGSATEQPYLPSAAGSVIDGPSSSWEYTVSGPTSALDGPSSLGRAISHFGTSPSFSTTATSPLFVNEEQPCEESFNVFEPVFSPIRTTAESPILDTRQERLPQNCGTSSSQGTSPSFLNPYVSGSAYSFSGLDVSASQAFANVGGWADHPLIIEPGSELDRSEAIPIPQSTSQSFSNTFSSYPWSNASSLDQSRARAITIPQPSARAASYNPSLAAPKWVQEVPPVLSVSPEARRRSRGTTLSRANSKNEARRGRNSLTTPSPTSNTFGWVSYKPNNHTNRLVPSGSDGNRGRSQRGRTKALTMEQRRNAALMRVVGACSNCKKRKEKCDPGTPCKSCLDHYKNDLVHFPCRDRLLSDLSKALLSDRLGWHPTARALDSFTAPNSFKTVTGLTYTIPLSFGFGPALHVPVNAMFIENTTTLYHHHVIYAWPPTSSTGDKHTHAVLPAVLTQDAFSNLTETLDAHLSLLVTQHFRSFPLYCSPLRILRDVYVFSRSLPTNTPHSHLLHQALKLLVLVHIGGDLTLPPPSTDPILAQLIRTSTSLSPDITPTPCFIRSQFGAVMPSLALSLMQQVLSSLEQLFLTRDNADWPLALAALTVVLMTIESIHYHAAKLPYHHHYGSTRRANQDEQLKVDDQGVSSLLAFYSACFLGCHARLRPDWEGEADSAGAHALDMKPEDRFVESVRDALRKASQGGYLAQKAKDEREGEDMGFFFDRLVARLLILKN</sequence>
<dbReference type="Proteomes" id="UP000481861">
    <property type="component" value="Unassembled WGS sequence"/>
</dbReference>
<evidence type="ECO:0000256" key="2">
    <source>
        <dbReference type="SAM" id="MobiDB-lite"/>
    </source>
</evidence>
<feature type="compositionally biased region" description="Low complexity" evidence="2">
    <location>
        <begin position="294"/>
        <end position="305"/>
    </location>
</feature>
<keyword evidence="1" id="KW-0539">Nucleus</keyword>
<dbReference type="GO" id="GO:0000981">
    <property type="term" value="F:DNA-binding transcription factor activity, RNA polymerase II-specific"/>
    <property type="evidence" value="ECO:0007669"/>
    <property type="project" value="InterPro"/>
</dbReference>
<dbReference type="GO" id="GO:0008270">
    <property type="term" value="F:zinc ion binding"/>
    <property type="evidence" value="ECO:0007669"/>
    <property type="project" value="InterPro"/>
</dbReference>
<protein>
    <recommendedName>
        <fullName evidence="3">Zn(2)-C6 fungal-type domain-containing protein</fullName>
    </recommendedName>
</protein>
<dbReference type="EMBL" id="JAADJZ010000003">
    <property type="protein sequence ID" value="KAF2876319.1"/>
    <property type="molecule type" value="Genomic_DNA"/>
</dbReference>
<dbReference type="InterPro" id="IPR001138">
    <property type="entry name" value="Zn2Cys6_DnaBD"/>
</dbReference>
<name>A0A7C8MFG0_9PLEO</name>
<dbReference type="InterPro" id="IPR036864">
    <property type="entry name" value="Zn2-C6_fun-type_DNA-bd_sf"/>
</dbReference>
<feature type="domain" description="Zn(2)-C6 fungal-type" evidence="3">
    <location>
        <begin position="356"/>
        <end position="391"/>
    </location>
</feature>
<proteinExistence type="predicted"/>
<feature type="region of interest" description="Disordered" evidence="2">
    <location>
        <begin position="268"/>
        <end position="339"/>
    </location>
</feature>